<evidence type="ECO:0000256" key="2">
    <source>
        <dbReference type="ARBA" id="ARBA00007639"/>
    </source>
</evidence>
<dbReference type="PANTHER" id="PTHR30036">
    <property type="entry name" value="D-XYLOSE-BINDING PERIPLASMIC PROTEIN"/>
    <property type="match status" value="1"/>
</dbReference>
<dbReference type="RefSeq" id="WP_379564508.1">
    <property type="nucleotide sequence ID" value="NZ_JBHSQK010000007.1"/>
</dbReference>
<sequence>MIRRLGAIGVATLSAALVASLAACGSGAAASSSETGANTIAYLQSFGADPAEQSVTFGVECAGKKAGGKVLVYDAALDQNKQINQFNTAMTQGASGIISHTVNQDAMYPSYARAKAQKVPVIDFVGANTNPPNATFVGEDPPAVADVTVQAILKAIPSGAKAVMVGGPPSASGVTPRQDAFKAAAEKAGITILGKEDSLALTPDDIQKKASSLLLKYPDANVIWGITANTAAVAGQMAKQQGMAVGNGVVSVGAGATLDVADKVRDGSLSIMVDTMGYEWGEAMVGLLNEAIAGKQISNPSFQYEAYTKDNISTWKDPAKRCTA</sequence>
<dbReference type="EMBL" id="JBHSQK010000007">
    <property type="protein sequence ID" value="MFC5947553.1"/>
    <property type="molecule type" value="Genomic_DNA"/>
</dbReference>
<accession>A0ABW1I440</accession>
<organism evidence="5 6">
    <name type="scientific">Pseudonocardia lutea</name>
    <dbReference type="NCBI Taxonomy" id="2172015"/>
    <lineage>
        <taxon>Bacteria</taxon>
        <taxon>Bacillati</taxon>
        <taxon>Actinomycetota</taxon>
        <taxon>Actinomycetes</taxon>
        <taxon>Pseudonocardiales</taxon>
        <taxon>Pseudonocardiaceae</taxon>
        <taxon>Pseudonocardia</taxon>
    </lineage>
</organism>
<evidence type="ECO:0000313" key="5">
    <source>
        <dbReference type="EMBL" id="MFC5947553.1"/>
    </source>
</evidence>
<dbReference type="PROSITE" id="PS51257">
    <property type="entry name" value="PROKAR_LIPOPROTEIN"/>
    <property type="match status" value="1"/>
</dbReference>
<comment type="caution">
    <text evidence="5">The sequence shown here is derived from an EMBL/GenBank/DDBJ whole genome shotgun (WGS) entry which is preliminary data.</text>
</comment>
<proteinExistence type="inferred from homology"/>
<dbReference type="InterPro" id="IPR050555">
    <property type="entry name" value="Bact_Solute-Bind_Prot2"/>
</dbReference>
<feature type="signal peptide" evidence="3">
    <location>
        <begin position="1"/>
        <end position="22"/>
    </location>
</feature>
<keyword evidence="6" id="KW-1185">Reference proteome</keyword>
<dbReference type="InterPro" id="IPR028082">
    <property type="entry name" value="Peripla_BP_I"/>
</dbReference>
<evidence type="ECO:0000259" key="4">
    <source>
        <dbReference type="Pfam" id="PF13407"/>
    </source>
</evidence>
<protein>
    <submittedName>
        <fullName evidence="5">Sugar ABC transporter substrate-binding protein</fullName>
    </submittedName>
</protein>
<name>A0ABW1I440_9PSEU</name>
<comment type="similarity">
    <text evidence="2">Belongs to the bacterial solute-binding protein 2 family.</text>
</comment>
<comment type="subcellular location">
    <subcellularLocation>
        <location evidence="1">Cell envelope</location>
    </subcellularLocation>
</comment>
<dbReference type="CDD" id="cd01536">
    <property type="entry name" value="PBP1_ABC_sugar_binding-like"/>
    <property type="match status" value="1"/>
</dbReference>
<reference evidence="6" key="1">
    <citation type="journal article" date="2019" name="Int. J. Syst. Evol. Microbiol.">
        <title>The Global Catalogue of Microorganisms (GCM) 10K type strain sequencing project: providing services to taxonomists for standard genome sequencing and annotation.</title>
        <authorList>
            <consortium name="The Broad Institute Genomics Platform"/>
            <consortium name="The Broad Institute Genome Sequencing Center for Infectious Disease"/>
            <person name="Wu L."/>
            <person name="Ma J."/>
        </authorList>
    </citation>
    <scope>NUCLEOTIDE SEQUENCE [LARGE SCALE GENOMIC DNA]</scope>
    <source>
        <strain evidence="6">CGMCC 4.7397</strain>
    </source>
</reference>
<dbReference type="Gene3D" id="3.40.50.2300">
    <property type="match status" value="2"/>
</dbReference>
<keyword evidence="3" id="KW-0732">Signal</keyword>
<dbReference type="SUPFAM" id="SSF53822">
    <property type="entry name" value="Periplasmic binding protein-like I"/>
    <property type="match status" value="1"/>
</dbReference>
<gene>
    <name evidence="5" type="ORF">ACFQH9_04605</name>
</gene>
<evidence type="ECO:0000256" key="3">
    <source>
        <dbReference type="SAM" id="SignalP"/>
    </source>
</evidence>
<feature type="chain" id="PRO_5047304382" evidence="3">
    <location>
        <begin position="23"/>
        <end position="324"/>
    </location>
</feature>
<dbReference type="InterPro" id="IPR025997">
    <property type="entry name" value="SBP_2_dom"/>
</dbReference>
<evidence type="ECO:0000313" key="6">
    <source>
        <dbReference type="Proteomes" id="UP001596119"/>
    </source>
</evidence>
<evidence type="ECO:0000256" key="1">
    <source>
        <dbReference type="ARBA" id="ARBA00004196"/>
    </source>
</evidence>
<feature type="domain" description="Periplasmic binding protein" evidence="4">
    <location>
        <begin position="49"/>
        <end position="296"/>
    </location>
</feature>
<dbReference type="Proteomes" id="UP001596119">
    <property type="component" value="Unassembled WGS sequence"/>
</dbReference>
<dbReference type="Pfam" id="PF13407">
    <property type="entry name" value="Peripla_BP_4"/>
    <property type="match status" value="1"/>
</dbReference>
<dbReference type="PANTHER" id="PTHR30036:SF7">
    <property type="entry name" value="ABC TRANSPORTER PERIPLASMIC-BINDING PROTEIN YPHF"/>
    <property type="match status" value="1"/>
</dbReference>